<dbReference type="PANTHER" id="PTHR30469">
    <property type="entry name" value="MULTIDRUG RESISTANCE PROTEIN MDTA"/>
    <property type="match status" value="1"/>
</dbReference>
<dbReference type="EMBL" id="LRFG02000003">
    <property type="protein sequence ID" value="PCO05002.1"/>
    <property type="molecule type" value="Genomic_DNA"/>
</dbReference>
<feature type="coiled-coil region" evidence="2">
    <location>
        <begin position="110"/>
        <end position="137"/>
    </location>
</feature>
<evidence type="ECO:0000259" key="4">
    <source>
        <dbReference type="Pfam" id="PF25954"/>
    </source>
</evidence>
<name>A0ABX4HY00_9GAMM</name>
<dbReference type="Pfam" id="PF25989">
    <property type="entry name" value="YknX_C"/>
    <property type="match status" value="1"/>
</dbReference>
<dbReference type="Pfam" id="PF25954">
    <property type="entry name" value="Beta-barrel_RND_2"/>
    <property type="match status" value="1"/>
</dbReference>
<keyword evidence="2" id="KW-0175">Coiled coil</keyword>
<feature type="domain" description="YknX-like C-terminal permuted SH3-like" evidence="5">
    <location>
        <begin position="281"/>
        <end position="351"/>
    </location>
</feature>
<comment type="similarity">
    <text evidence="1">Belongs to the membrane fusion protein (MFP) (TC 8.A.1) family.</text>
</comment>
<dbReference type="Gene3D" id="2.40.30.170">
    <property type="match status" value="1"/>
</dbReference>
<evidence type="ECO:0000313" key="6">
    <source>
        <dbReference type="EMBL" id="PCO05002.1"/>
    </source>
</evidence>
<evidence type="ECO:0000259" key="3">
    <source>
        <dbReference type="Pfam" id="PF25876"/>
    </source>
</evidence>
<dbReference type="Gene3D" id="2.40.50.100">
    <property type="match status" value="1"/>
</dbReference>
<dbReference type="InterPro" id="IPR058624">
    <property type="entry name" value="MdtA-like_HH"/>
</dbReference>
<evidence type="ECO:0000259" key="5">
    <source>
        <dbReference type="Pfam" id="PF25989"/>
    </source>
</evidence>
<evidence type="ECO:0000313" key="7">
    <source>
        <dbReference type="Proteomes" id="UP000218427"/>
    </source>
</evidence>
<dbReference type="Gene3D" id="1.10.287.470">
    <property type="entry name" value="Helix hairpin bin"/>
    <property type="match status" value="1"/>
</dbReference>
<accession>A0ABX4HY00</accession>
<dbReference type="NCBIfam" id="TIGR01730">
    <property type="entry name" value="RND_mfp"/>
    <property type="match status" value="1"/>
</dbReference>
<keyword evidence="7" id="KW-1185">Reference proteome</keyword>
<proteinExistence type="inferred from homology"/>
<organism evidence="6 7">
    <name type="scientific">Microbulbifer flavimaris</name>
    <dbReference type="NCBI Taxonomy" id="1781068"/>
    <lineage>
        <taxon>Bacteria</taxon>
        <taxon>Pseudomonadati</taxon>
        <taxon>Pseudomonadota</taxon>
        <taxon>Gammaproteobacteria</taxon>
        <taxon>Cellvibrionales</taxon>
        <taxon>Microbulbiferaceae</taxon>
        <taxon>Microbulbifer</taxon>
    </lineage>
</organism>
<sequence length="362" mass="39989">MLLRCDAVLFHRDKNLIMKLLHIAVFLLALLSQPALAQGGKPVPVRTAEVTLEPIATPIEALGTARAWEFVSIRASETERVTGIKFDSGQRVKAGDVLVELSHGEEQAELAGARASLERHRRDLERLQRLERDKLATREQLDAAGTLVAETRARVLALEAQVEDRIIRAPFSGQLGLRNISVGSLVSPSEEVTTLQDIRQLKLDFTVPERQMSAVEGGMPIRAVSPAYPERVFTGEVMIAEARVDTQTRAFTVRARVDNPKELLKPGMMLAVTIVSDQREALTIPEAALIPLANNQWVYVLEPVDEGFVARKRQVKLGQRYPGKVEVLDGLSRGERVVTRGTLHLQDGRAVVEQSAGELTQR</sequence>
<dbReference type="Proteomes" id="UP000218427">
    <property type="component" value="Unassembled WGS sequence"/>
</dbReference>
<dbReference type="PANTHER" id="PTHR30469:SF16">
    <property type="entry name" value="HAE1 FAMILY EFFLUX PUMP MFP COMPONENT"/>
    <property type="match status" value="1"/>
</dbReference>
<dbReference type="Gene3D" id="2.40.420.20">
    <property type="match status" value="1"/>
</dbReference>
<dbReference type="InterPro" id="IPR058637">
    <property type="entry name" value="YknX-like_C"/>
</dbReference>
<dbReference type="Pfam" id="PF25876">
    <property type="entry name" value="HH_MFP_RND"/>
    <property type="match status" value="1"/>
</dbReference>
<feature type="domain" description="CusB-like beta-barrel" evidence="4">
    <location>
        <begin position="203"/>
        <end position="276"/>
    </location>
</feature>
<protein>
    <submittedName>
        <fullName evidence="6">Efflux RND transporter periplasmic adaptor subunit</fullName>
    </submittedName>
</protein>
<dbReference type="InterPro" id="IPR058792">
    <property type="entry name" value="Beta-barrel_RND_2"/>
</dbReference>
<dbReference type="SUPFAM" id="SSF111369">
    <property type="entry name" value="HlyD-like secretion proteins"/>
    <property type="match status" value="1"/>
</dbReference>
<evidence type="ECO:0000256" key="2">
    <source>
        <dbReference type="SAM" id="Coils"/>
    </source>
</evidence>
<evidence type="ECO:0000256" key="1">
    <source>
        <dbReference type="ARBA" id="ARBA00009477"/>
    </source>
</evidence>
<comment type="caution">
    <text evidence="6">The sequence shown here is derived from an EMBL/GenBank/DDBJ whole genome shotgun (WGS) entry which is preliminary data.</text>
</comment>
<feature type="domain" description="Multidrug resistance protein MdtA-like alpha-helical hairpin" evidence="3">
    <location>
        <begin position="106"/>
        <end position="163"/>
    </location>
</feature>
<dbReference type="InterPro" id="IPR006143">
    <property type="entry name" value="RND_pump_MFP"/>
</dbReference>
<reference evidence="6" key="1">
    <citation type="submission" date="2017-08" db="EMBL/GenBank/DDBJ databases">
        <title>Microbulbifer marisrubri sp. nov., a halophilic alphaproteobacterium isolated from marine sediment of the Yellow Sea, China.</title>
        <authorList>
            <person name="Zhang G."/>
            <person name="Xiong Q."/>
        </authorList>
    </citation>
    <scope>NUCLEOTIDE SEQUENCE [LARGE SCALE GENOMIC DNA]</scope>
    <source>
        <strain evidence="6">WRN-8</strain>
    </source>
</reference>
<gene>
    <name evidence="6" type="ORF">AWR36_009690</name>
</gene>